<evidence type="ECO:0000313" key="2">
    <source>
        <dbReference type="EMBL" id="WUR12457.1"/>
    </source>
</evidence>
<dbReference type="Proteomes" id="UP000321323">
    <property type="component" value="Chromosome"/>
</dbReference>
<feature type="signal peptide" evidence="1">
    <location>
        <begin position="1"/>
        <end position="18"/>
    </location>
</feature>
<keyword evidence="1" id="KW-0732">Signal</keyword>
<protein>
    <submittedName>
        <fullName evidence="2">Uncharacterized protein</fullName>
    </submittedName>
</protein>
<proteinExistence type="predicted"/>
<evidence type="ECO:0000313" key="3">
    <source>
        <dbReference type="Proteomes" id="UP000321323"/>
    </source>
</evidence>
<sequence>MKQAFGVLLTIAAASVQAATHGFGLRPTSLPVTRWPALVEQWLGSIGMVRNN</sequence>
<evidence type="ECO:0000256" key="1">
    <source>
        <dbReference type="SAM" id="SignalP"/>
    </source>
</evidence>
<dbReference type="EMBL" id="CP136508">
    <property type="protein sequence ID" value="WUR12457.1"/>
    <property type="molecule type" value="Genomic_DNA"/>
</dbReference>
<reference evidence="2 3" key="1">
    <citation type="journal article" date="2019" name="Int. J. Syst. Evol. Microbiol.">
        <title>The Draft Whole-Genome Sequence of the Antibiotic Producer Empedobacter haloabium ATCC 31962 Provides Indications for Its Taxonomic Reclassification.</title>
        <authorList>
            <person name="Miess H."/>
            <person name="Arlt P."/>
            <person name="Apel A.K."/>
            <person name="Weber T."/>
            <person name="Nieselt K."/>
            <person name="Hanssen F."/>
            <person name="Czemmel S."/>
            <person name="Nahnsen S."/>
            <person name="Gross H."/>
        </authorList>
    </citation>
    <scope>NUCLEOTIDE SEQUENCE [LARGE SCALE GENOMIC DNA]</scope>
    <source>
        <strain evidence="2 3">ATCC 31962</strain>
    </source>
</reference>
<name>A0ABZ1UIW4_9BURK</name>
<keyword evidence="3" id="KW-1185">Reference proteome</keyword>
<feature type="chain" id="PRO_5046567272" evidence="1">
    <location>
        <begin position="19"/>
        <end position="52"/>
    </location>
</feature>
<gene>
    <name evidence="2" type="ORF">E7V67_022555</name>
</gene>
<accession>A0ABZ1UIW4</accession>
<organism evidence="2 3">
    <name type="scientific">[Empedobacter] haloabium</name>
    <dbReference type="NCBI Taxonomy" id="592317"/>
    <lineage>
        <taxon>Bacteria</taxon>
        <taxon>Pseudomonadati</taxon>
        <taxon>Pseudomonadota</taxon>
        <taxon>Betaproteobacteria</taxon>
        <taxon>Burkholderiales</taxon>
        <taxon>Oxalobacteraceae</taxon>
        <taxon>Telluria group</taxon>
        <taxon>Telluria group incertae sedis</taxon>
    </lineage>
</organism>